<keyword evidence="2" id="KW-1185">Reference proteome</keyword>
<comment type="caution">
    <text evidence="1">The sequence shown here is derived from an EMBL/GenBank/DDBJ whole genome shotgun (WGS) entry which is preliminary data.</text>
</comment>
<gene>
    <name evidence="1" type="ORF">A8F95_02625</name>
</gene>
<proteinExistence type="predicted"/>
<name>A0A1B9B946_9BACI</name>
<protein>
    <recommendedName>
        <fullName evidence="3">Integrase catalytic domain-containing protein</fullName>
    </recommendedName>
</protein>
<evidence type="ECO:0000313" key="2">
    <source>
        <dbReference type="Proteomes" id="UP000092578"/>
    </source>
</evidence>
<dbReference type="Proteomes" id="UP000092578">
    <property type="component" value="Unassembled WGS sequence"/>
</dbReference>
<dbReference type="AlphaFoldDB" id="A0A1B9B946"/>
<evidence type="ECO:0000313" key="1">
    <source>
        <dbReference type="EMBL" id="OCA92608.1"/>
    </source>
</evidence>
<evidence type="ECO:0008006" key="3">
    <source>
        <dbReference type="Google" id="ProtNLM"/>
    </source>
</evidence>
<reference evidence="2" key="1">
    <citation type="submission" date="2016-05" db="EMBL/GenBank/DDBJ databases">
        <authorList>
            <person name="Liu B."/>
            <person name="Wang J."/>
            <person name="Zhu Y."/>
            <person name="Liu G."/>
            <person name="Chen Q."/>
            <person name="Chen Z."/>
            <person name="Lan J."/>
            <person name="Che J."/>
            <person name="Ge C."/>
            <person name="Shi H."/>
            <person name="Pan Z."/>
            <person name="Liu X."/>
        </authorList>
    </citation>
    <scope>NUCLEOTIDE SEQUENCE [LARGE SCALE GENOMIC DNA]</scope>
    <source>
        <strain evidence="2">FJAT-27215</strain>
    </source>
</reference>
<dbReference type="EMBL" id="MAYT01000001">
    <property type="protein sequence ID" value="OCA92608.1"/>
    <property type="molecule type" value="Genomic_DNA"/>
</dbReference>
<organism evidence="1 2">
    <name type="scientific">Pseudobacillus wudalianchiensis</name>
    <dbReference type="NCBI Taxonomy" id="1743143"/>
    <lineage>
        <taxon>Bacteria</taxon>
        <taxon>Bacillati</taxon>
        <taxon>Bacillota</taxon>
        <taxon>Bacilli</taxon>
        <taxon>Bacillales</taxon>
        <taxon>Bacillaceae</taxon>
        <taxon>Pseudobacillus</taxon>
    </lineage>
</organism>
<sequence>MAKMILNVNDHATNFFIQQIRRKLSDLVRPLTTARGDKKSYTYSNFNPKYAQMALTILRTYYNFCLPYKSRDKKKLSPAQRLGITEKVFTIEDILYLR</sequence>
<accession>A0A1B9B946</accession>